<sequence>MHKKAMSSILSILLLLSILTGCGSNKPKATTKLSIDGTHLAEIATDDSGFYTVTGETNPNAHVNYKFDKSKQIRSGKTKASSKGHFSFLIKLGDKQKSSVVTIKVQADSKKAYDDSILVTNYSTTYLKYASSISSKDRKASNKSTSISESKKSSVSKRHSIEESKTSSYLSKQSSRDKAANAVYSSTKPSYRSRYKRVSLDSFINDPEHYNGKDIKTTGNVSYIQHKPNDRTIDYVILNNGDYTLGTVTEVETEKLHTHHISVGDKVTIKGSGLTKTVKLNGKTLRSDIIVDSISQ</sequence>
<proteinExistence type="predicted"/>
<feature type="signal peptide" evidence="2">
    <location>
        <begin position="1"/>
        <end position="22"/>
    </location>
</feature>
<dbReference type="RefSeq" id="WP_125639885.1">
    <property type="nucleotide sequence ID" value="NZ_JBHSSJ010000003.1"/>
</dbReference>
<reference evidence="4" key="1">
    <citation type="journal article" date="2019" name="Int. J. Syst. Evol. Microbiol.">
        <title>The Global Catalogue of Microorganisms (GCM) 10K type strain sequencing project: providing services to taxonomists for standard genome sequencing and annotation.</title>
        <authorList>
            <consortium name="The Broad Institute Genomics Platform"/>
            <consortium name="The Broad Institute Genome Sequencing Center for Infectious Disease"/>
            <person name="Wu L."/>
            <person name="Ma J."/>
        </authorList>
    </citation>
    <scope>NUCLEOTIDE SEQUENCE [LARGE SCALE GENOMIC DNA]</scope>
    <source>
        <strain evidence="4">CCM 8907</strain>
    </source>
</reference>
<dbReference type="EMBL" id="JBHSSJ010000003">
    <property type="protein sequence ID" value="MFC6274658.1"/>
    <property type="molecule type" value="Genomic_DNA"/>
</dbReference>
<keyword evidence="2" id="KW-0732">Signal</keyword>
<gene>
    <name evidence="3" type="ORF">ACFQET_03915</name>
</gene>
<dbReference type="PROSITE" id="PS51257">
    <property type="entry name" value="PROKAR_LIPOPROTEIN"/>
    <property type="match status" value="1"/>
</dbReference>
<name>A0ABW1TPH7_9LACO</name>
<evidence type="ECO:0000256" key="2">
    <source>
        <dbReference type="SAM" id="SignalP"/>
    </source>
</evidence>
<feature type="chain" id="PRO_5047304492" description="Lipoprotein" evidence="2">
    <location>
        <begin position="23"/>
        <end position="296"/>
    </location>
</feature>
<keyword evidence="4" id="KW-1185">Reference proteome</keyword>
<protein>
    <recommendedName>
        <fullName evidence="5">Lipoprotein</fullName>
    </recommendedName>
</protein>
<dbReference type="Proteomes" id="UP001596191">
    <property type="component" value="Unassembled WGS sequence"/>
</dbReference>
<evidence type="ECO:0000313" key="4">
    <source>
        <dbReference type="Proteomes" id="UP001596191"/>
    </source>
</evidence>
<accession>A0ABW1TPH7</accession>
<evidence type="ECO:0000313" key="3">
    <source>
        <dbReference type="EMBL" id="MFC6274658.1"/>
    </source>
</evidence>
<organism evidence="3 4">
    <name type="scientific">Levilactobacillus tangyuanensis</name>
    <dbReference type="NCBI Taxonomy" id="2486021"/>
    <lineage>
        <taxon>Bacteria</taxon>
        <taxon>Bacillati</taxon>
        <taxon>Bacillota</taxon>
        <taxon>Bacilli</taxon>
        <taxon>Lactobacillales</taxon>
        <taxon>Lactobacillaceae</taxon>
        <taxon>Levilactobacillus</taxon>
    </lineage>
</organism>
<comment type="caution">
    <text evidence="3">The sequence shown here is derived from an EMBL/GenBank/DDBJ whole genome shotgun (WGS) entry which is preliminary data.</text>
</comment>
<evidence type="ECO:0008006" key="5">
    <source>
        <dbReference type="Google" id="ProtNLM"/>
    </source>
</evidence>
<evidence type="ECO:0000256" key="1">
    <source>
        <dbReference type="SAM" id="MobiDB-lite"/>
    </source>
</evidence>
<feature type="region of interest" description="Disordered" evidence="1">
    <location>
        <begin position="138"/>
        <end position="186"/>
    </location>
</feature>